<dbReference type="GO" id="GO:0006355">
    <property type="term" value="P:regulation of DNA-templated transcription"/>
    <property type="evidence" value="ECO:0007669"/>
    <property type="project" value="InterPro"/>
</dbReference>
<reference evidence="7 8" key="1">
    <citation type="submission" date="2019-05" db="EMBL/GenBank/DDBJ databases">
        <title>Draft genome sequence of Nonomuraea zeae DSM 100528.</title>
        <authorList>
            <person name="Saricaoglu S."/>
            <person name="Isik K."/>
        </authorList>
    </citation>
    <scope>NUCLEOTIDE SEQUENCE [LARGE SCALE GENOMIC DNA]</scope>
    <source>
        <strain evidence="7 8">DSM 100528</strain>
    </source>
</reference>
<evidence type="ECO:0000256" key="2">
    <source>
        <dbReference type="ARBA" id="ARBA00022840"/>
    </source>
</evidence>
<dbReference type="Gene3D" id="3.30.450.40">
    <property type="match status" value="1"/>
</dbReference>
<sequence>MPPTLTRPGDPTDGEAVAKARERFLTAEPVDPRQVRETILASWWRSRHWNVAADHIDLTYLRDPDLDTPLSRSALPVLTHLREHLDGQPISIILTDPAGLVLARLAADRELDAHLDRVQLAPGFSYAEELVGTNGIGTALEGGGPMQVFGHEHYAEHLEDLACAGVPIHHPISGKTIGAVDLTCWRRHADPLLLALAKTTAGQIQQALFADSSVRELELLQEYLRTCRRTAGIVFALSNDVVMLNDHARQVLDPGEQSILLAQAAETLAGRHPTAPVTVELPSGVRARLHCRPVPGAGRLSGGVVHVKLAELGSRPRAEIVTPARSFLPGLVGSGALWLRGCHQVEAIHASGEWLALEGERGVGKLALLRAVHQGRTPAARFSVLDAAEAGEHGWLDGTRRELLEGAGSLVIRHVDRLAAGRLRALSRALRAATAANRQSPLWVAVTLSRHPDGGELSELLRYFPSTVELPPLRHHVEDVHALVPFFLAKLMPDGRLSCSPEAMQVLVRASWPGNTEQLRQVLRRVVQYRRTGSIQPGDLPPECRTVSRRVLSPLESMERDAIVQSLLDSDGNKIKAARSLGMSRATIYRKIHEYGIVPPTG</sequence>
<dbReference type="PANTHER" id="PTHR32071:SF122">
    <property type="entry name" value="SIGMA FACTOR"/>
    <property type="match status" value="1"/>
</dbReference>
<dbReference type="AlphaFoldDB" id="A0A5S4GZM7"/>
<dbReference type="Gene3D" id="1.10.8.60">
    <property type="match status" value="1"/>
</dbReference>
<organism evidence="7 8">
    <name type="scientific">Nonomuraea zeae</name>
    <dbReference type="NCBI Taxonomy" id="1642303"/>
    <lineage>
        <taxon>Bacteria</taxon>
        <taxon>Bacillati</taxon>
        <taxon>Actinomycetota</taxon>
        <taxon>Actinomycetes</taxon>
        <taxon>Streptosporangiales</taxon>
        <taxon>Streptosporangiaceae</taxon>
        <taxon>Nonomuraea</taxon>
    </lineage>
</organism>
<dbReference type="Pfam" id="PF02954">
    <property type="entry name" value="HTH_8"/>
    <property type="match status" value="1"/>
</dbReference>
<keyword evidence="5" id="KW-0804">Transcription</keyword>
<evidence type="ECO:0000256" key="5">
    <source>
        <dbReference type="ARBA" id="ARBA00023163"/>
    </source>
</evidence>
<keyword evidence="2" id="KW-0067">ATP-binding</keyword>
<dbReference type="GO" id="GO:0005524">
    <property type="term" value="F:ATP binding"/>
    <property type="evidence" value="ECO:0007669"/>
    <property type="project" value="UniProtKB-KW"/>
</dbReference>
<dbReference type="Gene3D" id="3.40.50.300">
    <property type="entry name" value="P-loop containing nucleotide triphosphate hydrolases"/>
    <property type="match status" value="1"/>
</dbReference>
<gene>
    <name evidence="7" type="ORF">ETD85_23970</name>
</gene>
<evidence type="ECO:0000256" key="3">
    <source>
        <dbReference type="ARBA" id="ARBA00023015"/>
    </source>
</evidence>
<dbReference type="InterPro" id="IPR002197">
    <property type="entry name" value="HTH_Fis"/>
</dbReference>
<keyword evidence="4" id="KW-0238">DNA-binding</keyword>
<dbReference type="Pfam" id="PF01590">
    <property type="entry name" value="GAF"/>
    <property type="match status" value="1"/>
</dbReference>
<keyword evidence="3" id="KW-0805">Transcription regulation</keyword>
<dbReference type="PROSITE" id="PS50045">
    <property type="entry name" value="SIGMA54_INTERACT_4"/>
    <property type="match status" value="1"/>
</dbReference>
<keyword evidence="1" id="KW-0547">Nucleotide-binding</keyword>
<dbReference type="InterPro" id="IPR009057">
    <property type="entry name" value="Homeodomain-like_sf"/>
</dbReference>
<feature type="domain" description="Sigma-54 factor interaction" evidence="6">
    <location>
        <begin position="331"/>
        <end position="528"/>
    </location>
</feature>
<proteinExistence type="predicted"/>
<dbReference type="EMBL" id="VCKX01000075">
    <property type="protein sequence ID" value="TMR31970.1"/>
    <property type="molecule type" value="Genomic_DNA"/>
</dbReference>
<dbReference type="PRINTS" id="PR01590">
    <property type="entry name" value="HTHFIS"/>
</dbReference>
<evidence type="ECO:0000259" key="6">
    <source>
        <dbReference type="PROSITE" id="PS50045"/>
    </source>
</evidence>
<name>A0A5S4GZM7_9ACTN</name>
<keyword evidence="8" id="KW-1185">Reference proteome</keyword>
<evidence type="ECO:0000256" key="4">
    <source>
        <dbReference type="ARBA" id="ARBA00023125"/>
    </source>
</evidence>
<dbReference type="SUPFAM" id="SSF52540">
    <property type="entry name" value="P-loop containing nucleoside triphosphate hydrolases"/>
    <property type="match status" value="1"/>
</dbReference>
<dbReference type="Proteomes" id="UP000306628">
    <property type="component" value="Unassembled WGS sequence"/>
</dbReference>
<evidence type="ECO:0000313" key="8">
    <source>
        <dbReference type="Proteomes" id="UP000306628"/>
    </source>
</evidence>
<dbReference type="PANTHER" id="PTHR32071">
    <property type="entry name" value="TRANSCRIPTIONAL REGULATORY PROTEIN"/>
    <property type="match status" value="1"/>
</dbReference>
<dbReference type="RefSeq" id="WP_138692023.1">
    <property type="nucleotide sequence ID" value="NZ_JBHSAZ010000043.1"/>
</dbReference>
<dbReference type="InterPro" id="IPR002078">
    <property type="entry name" value="Sigma_54_int"/>
</dbReference>
<dbReference type="GO" id="GO:0043565">
    <property type="term" value="F:sequence-specific DNA binding"/>
    <property type="evidence" value="ECO:0007669"/>
    <property type="project" value="InterPro"/>
</dbReference>
<accession>A0A5S4GZM7</accession>
<dbReference type="OrthoDB" id="5496274at2"/>
<dbReference type="InterPro" id="IPR027417">
    <property type="entry name" value="P-loop_NTPase"/>
</dbReference>
<protein>
    <submittedName>
        <fullName evidence="7">GAF domain-containing protein</fullName>
    </submittedName>
</protein>
<comment type="caution">
    <text evidence="7">The sequence shown here is derived from an EMBL/GenBank/DDBJ whole genome shotgun (WGS) entry which is preliminary data.</text>
</comment>
<dbReference type="Gene3D" id="1.10.10.60">
    <property type="entry name" value="Homeodomain-like"/>
    <property type="match status" value="1"/>
</dbReference>
<dbReference type="Pfam" id="PF25601">
    <property type="entry name" value="AAA_lid_14"/>
    <property type="match status" value="1"/>
</dbReference>
<evidence type="ECO:0000313" key="7">
    <source>
        <dbReference type="EMBL" id="TMR31970.1"/>
    </source>
</evidence>
<dbReference type="SUPFAM" id="SSF46689">
    <property type="entry name" value="Homeodomain-like"/>
    <property type="match status" value="1"/>
</dbReference>
<dbReference type="InterPro" id="IPR029016">
    <property type="entry name" value="GAF-like_dom_sf"/>
</dbReference>
<dbReference type="InterPro" id="IPR003018">
    <property type="entry name" value="GAF"/>
</dbReference>
<dbReference type="InterPro" id="IPR058031">
    <property type="entry name" value="AAA_lid_NorR"/>
</dbReference>
<evidence type="ECO:0000256" key="1">
    <source>
        <dbReference type="ARBA" id="ARBA00022741"/>
    </source>
</evidence>